<comment type="similarity">
    <text evidence="13">Belongs to the helicase family. DinG subfamily.</text>
</comment>
<dbReference type="Gene3D" id="3.40.50.300">
    <property type="entry name" value="P-loop containing nucleotide triphosphate hydrolases"/>
    <property type="match status" value="2"/>
</dbReference>
<keyword evidence="7" id="KW-0067">ATP-binding</keyword>
<evidence type="ECO:0000256" key="2">
    <source>
        <dbReference type="ARBA" id="ARBA00022723"/>
    </source>
</evidence>
<dbReference type="Gene3D" id="1.10.275.40">
    <property type="match status" value="1"/>
</dbReference>
<evidence type="ECO:0000256" key="11">
    <source>
        <dbReference type="ARBA" id="ARBA00023204"/>
    </source>
</evidence>
<evidence type="ECO:0000256" key="10">
    <source>
        <dbReference type="ARBA" id="ARBA00023125"/>
    </source>
</evidence>
<keyword evidence="1" id="KW-0004">4Fe-4S</keyword>
<dbReference type="AlphaFoldDB" id="A0A1W1XC98"/>
<dbReference type="PANTHER" id="PTHR11472:SF34">
    <property type="entry name" value="REGULATOR OF TELOMERE ELONGATION HELICASE 1"/>
    <property type="match status" value="1"/>
</dbReference>
<dbReference type="Proteomes" id="UP000192468">
    <property type="component" value="Unassembled WGS sequence"/>
</dbReference>
<evidence type="ECO:0000256" key="7">
    <source>
        <dbReference type="ARBA" id="ARBA00022840"/>
    </source>
</evidence>
<dbReference type="Gene3D" id="3.90.320.10">
    <property type="match status" value="1"/>
</dbReference>
<evidence type="ECO:0000313" key="16">
    <source>
        <dbReference type="Proteomes" id="UP000192468"/>
    </source>
</evidence>
<dbReference type="InterPro" id="IPR014013">
    <property type="entry name" value="Helic_SF1/SF2_ATP-bd_DinG/Rad3"/>
</dbReference>
<keyword evidence="16" id="KW-1185">Reference proteome</keyword>
<dbReference type="Gene3D" id="1.10.30.20">
    <property type="entry name" value="Bacterial XPD DNA helicase, FeS cluster domain"/>
    <property type="match status" value="1"/>
</dbReference>
<keyword evidence="4" id="KW-0227">DNA damage</keyword>
<dbReference type="InterPro" id="IPR011604">
    <property type="entry name" value="PDDEXK-like_dom_sf"/>
</dbReference>
<dbReference type="PROSITE" id="PS51193">
    <property type="entry name" value="HELICASE_ATP_BIND_2"/>
    <property type="match status" value="1"/>
</dbReference>
<sequence length="789" mass="91766">MGISNKIKISVRDLIELVLRYGDLVSSFSGTNRNVEAIKAHQKIQKNSKENYTSEVSISHTVIKDNIEIEINGRIDGVITKDSDVIIDEIKTTTNDLENIDEEYNLLHWAQVNCYAYFYCLNFERHSIFTRLSYYQMDSGDIKYFSKQNTILELKNFFDDIIDKFIYLAKFKNKLHIERNLSIEKLKFPYNNYRKGQREFSVAVYRTIMENRKLFVKAPTGIGKTMGVIFPSIKALKEGLISKIFYTTAKTTTANEAKKALDVLKHNGLKLKAVFVTAKDKVCFKEETNCDPEVCQYAKGHFNRINEAVVSILDEDLLTKEIIQKYAKQHKVCPFEFSLDLTNWCDVVVCDYNYIFDPRVYLRRFFMEDGGDYALLIDEAHNLIDRSREMYSAELYKKEILNLKNMTKENFKALSKALNKINSTMIKMRNACTDQKVDFITEKTPPKEIIKPLNNFLKEAEKHFQVDEESEIDENILDFYFKATAFVRTYEYFDEKYVTYTENNFDDLKLKIFCIDPSVRLSEFLKKVKSAVFFSATLTPMDYFMKLLGGNDESYKANFESPFDNNNLCLLLDDNISTKYLERKNSYKKIAETIHRCISKKTGNYIVFFPSYEYMNNVLEIFKHKAEHIKIINQKSNMDEVDKGQFIKAFSEKNKETLLGFAVLGGAFSEGLDLAGEKLIGVFIIGVGLPKISLENNIIKEHFSGNNKEGFLYAYVYPGMNKVLQAAGRVIRTESDRGFVVLMDKRYRERQYKNIMPVGWSDIKRINIPNKNDECIISDFWHNHHDVNN</sequence>
<dbReference type="InterPro" id="IPR010614">
    <property type="entry name" value="RAD3-like_helicase_DEAD"/>
</dbReference>
<evidence type="ECO:0000256" key="1">
    <source>
        <dbReference type="ARBA" id="ARBA00022485"/>
    </source>
</evidence>
<dbReference type="InterPro" id="IPR006554">
    <property type="entry name" value="Helicase-like_DEXD_c2"/>
</dbReference>
<dbReference type="GO" id="GO:0046872">
    <property type="term" value="F:metal ion binding"/>
    <property type="evidence" value="ECO:0007669"/>
    <property type="project" value="UniProtKB-KW"/>
</dbReference>
<keyword evidence="6" id="KW-0347">Helicase</keyword>
<accession>A0A1W1XC98</accession>
<gene>
    <name evidence="15" type="ORF">SAMN02745134_01305</name>
</gene>
<evidence type="ECO:0000256" key="6">
    <source>
        <dbReference type="ARBA" id="ARBA00022806"/>
    </source>
</evidence>
<dbReference type="EMBL" id="FWXH01000003">
    <property type="protein sequence ID" value="SMC21462.1"/>
    <property type="molecule type" value="Genomic_DNA"/>
</dbReference>
<proteinExistence type="inferred from homology"/>
<dbReference type="InterPro" id="IPR045028">
    <property type="entry name" value="DinG/Rad3-like"/>
</dbReference>
<dbReference type="Pfam" id="PF06733">
    <property type="entry name" value="DEAD_2"/>
    <property type="match status" value="1"/>
</dbReference>
<dbReference type="GO" id="GO:0006281">
    <property type="term" value="P:DNA repair"/>
    <property type="evidence" value="ECO:0007669"/>
    <property type="project" value="UniProtKB-KW"/>
</dbReference>
<keyword evidence="11" id="KW-0234">DNA repair</keyword>
<keyword evidence="5" id="KW-0378">Hydrolase</keyword>
<evidence type="ECO:0000256" key="4">
    <source>
        <dbReference type="ARBA" id="ARBA00022763"/>
    </source>
</evidence>
<keyword evidence="8" id="KW-0408">Iron</keyword>
<name>A0A1W1XC98_9CLOT</name>
<protein>
    <submittedName>
        <fullName evidence="15">DNA excision repair protein ERCC-2</fullName>
    </submittedName>
</protein>
<dbReference type="SUPFAM" id="SSF52540">
    <property type="entry name" value="P-loop containing nucleoside triphosphate hydrolases"/>
    <property type="match status" value="1"/>
</dbReference>
<feature type="domain" description="Helicase ATP-binding" evidence="14">
    <location>
        <begin position="183"/>
        <end position="432"/>
    </location>
</feature>
<keyword evidence="2" id="KW-0479">Metal-binding</keyword>
<evidence type="ECO:0000256" key="8">
    <source>
        <dbReference type="ARBA" id="ARBA00023004"/>
    </source>
</evidence>
<dbReference type="GO" id="GO:0016818">
    <property type="term" value="F:hydrolase activity, acting on acid anhydrides, in phosphorus-containing anhydrides"/>
    <property type="evidence" value="ECO:0007669"/>
    <property type="project" value="InterPro"/>
</dbReference>
<evidence type="ECO:0000313" key="15">
    <source>
        <dbReference type="EMBL" id="SMC21462.1"/>
    </source>
</evidence>
<dbReference type="OrthoDB" id="9765586at2"/>
<evidence type="ECO:0000256" key="3">
    <source>
        <dbReference type="ARBA" id="ARBA00022741"/>
    </source>
</evidence>
<reference evidence="15 16" key="1">
    <citation type="submission" date="2017-04" db="EMBL/GenBank/DDBJ databases">
        <authorList>
            <person name="Afonso C.L."/>
            <person name="Miller P.J."/>
            <person name="Scott M.A."/>
            <person name="Spackman E."/>
            <person name="Goraichik I."/>
            <person name="Dimitrov K.M."/>
            <person name="Suarez D.L."/>
            <person name="Swayne D.E."/>
        </authorList>
    </citation>
    <scope>NUCLEOTIDE SEQUENCE [LARGE SCALE GENOMIC DNA]</scope>
    <source>
        <strain evidence="15 16">DSM 12555</strain>
    </source>
</reference>
<dbReference type="GO" id="GO:0005524">
    <property type="term" value="F:ATP binding"/>
    <property type="evidence" value="ECO:0007669"/>
    <property type="project" value="UniProtKB-KW"/>
</dbReference>
<organism evidence="15 16">
    <name type="scientific">Clostridium acidisoli DSM 12555</name>
    <dbReference type="NCBI Taxonomy" id="1121291"/>
    <lineage>
        <taxon>Bacteria</taxon>
        <taxon>Bacillati</taxon>
        <taxon>Bacillota</taxon>
        <taxon>Clostridia</taxon>
        <taxon>Eubacteriales</taxon>
        <taxon>Clostridiaceae</taxon>
        <taxon>Clostridium</taxon>
    </lineage>
</organism>
<dbReference type="Pfam" id="PF13307">
    <property type="entry name" value="Helicase_C_2"/>
    <property type="match status" value="1"/>
</dbReference>
<dbReference type="PANTHER" id="PTHR11472">
    <property type="entry name" value="DNA REPAIR DEAD HELICASE RAD3/XP-D SUBFAMILY MEMBER"/>
    <property type="match status" value="1"/>
</dbReference>
<keyword evidence="10" id="KW-0238">DNA-binding</keyword>
<dbReference type="GO" id="GO:0043139">
    <property type="term" value="F:5'-3' DNA helicase activity"/>
    <property type="evidence" value="ECO:0007669"/>
    <property type="project" value="UniProtKB-EC"/>
</dbReference>
<keyword evidence="3" id="KW-0547">Nucleotide-binding</keyword>
<dbReference type="InterPro" id="IPR006555">
    <property type="entry name" value="ATP-dep_Helicase_C"/>
</dbReference>
<dbReference type="SMART" id="SM00491">
    <property type="entry name" value="HELICc2"/>
    <property type="match status" value="1"/>
</dbReference>
<dbReference type="GO" id="GO:0051539">
    <property type="term" value="F:4 iron, 4 sulfur cluster binding"/>
    <property type="evidence" value="ECO:0007669"/>
    <property type="project" value="UniProtKB-KW"/>
</dbReference>
<evidence type="ECO:0000256" key="13">
    <source>
        <dbReference type="ARBA" id="ARBA00038058"/>
    </source>
</evidence>
<dbReference type="InterPro" id="IPR042493">
    <property type="entry name" value="XPD_DNA_FeS"/>
</dbReference>
<evidence type="ECO:0000256" key="9">
    <source>
        <dbReference type="ARBA" id="ARBA00023014"/>
    </source>
</evidence>
<dbReference type="GO" id="GO:0003677">
    <property type="term" value="F:DNA binding"/>
    <property type="evidence" value="ECO:0007669"/>
    <property type="project" value="UniProtKB-KW"/>
</dbReference>
<evidence type="ECO:0000256" key="5">
    <source>
        <dbReference type="ARBA" id="ARBA00022801"/>
    </source>
</evidence>
<dbReference type="STRING" id="1121291.SAMN02745134_01305"/>
<dbReference type="InterPro" id="IPR027417">
    <property type="entry name" value="P-loop_NTPase"/>
</dbReference>
<keyword evidence="12" id="KW-0413">Isomerase</keyword>
<evidence type="ECO:0000256" key="12">
    <source>
        <dbReference type="ARBA" id="ARBA00023235"/>
    </source>
</evidence>
<evidence type="ECO:0000259" key="14">
    <source>
        <dbReference type="PROSITE" id="PS51193"/>
    </source>
</evidence>
<keyword evidence="9" id="KW-0411">Iron-sulfur</keyword>
<dbReference type="SMART" id="SM00488">
    <property type="entry name" value="DEXDc2"/>
    <property type="match status" value="1"/>
</dbReference>
<dbReference type="RefSeq" id="WP_084114802.1">
    <property type="nucleotide sequence ID" value="NZ_FWXH01000003.1"/>
</dbReference>